<organism evidence="1 2">
    <name type="scientific">Pedobacter quisquiliarum</name>
    <dbReference type="NCBI Taxonomy" id="1834438"/>
    <lineage>
        <taxon>Bacteria</taxon>
        <taxon>Pseudomonadati</taxon>
        <taxon>Bacteroidota</taxon>
        <taxon>Sphingobacteriia</taxon>
        <taxon>Sphingobacteriales</taxon>
        <taxon>Sphingobacteriaceae</taxon>
        <taxon>Pedobacter</taxon>
    </lineage>
</organism>
<comment type="caution">
    <text evidence="1">The sequence shown here is derived from an EMBL/GenBank/DDBJ whole genome shotgun (WGS) entry which is preliminary data.</text>
</comment>
<dbReference type="InterPro" id="IPR036457">
    <property type="entry name" value="PPM-type-like_dom_sf"/>
</dbReference>
<dbReference type="PANTHER" id="PTHR35801">
    <property type="entry name" value="PHOSPHOSERINE PHOSPHATASE RSBX"/>
    <property type="match status" value="1"/>
</dbReference>
<reference evidence="1" key="2">
    <citation type="submission" date="2020-09" db="EMBL/GenBank/DDBJ databases">
        <authorList>
            <person name="Sun Q."/>
            <person name="Zhou Y."/>
        </authorList>
    </citation>
    <scope>NUCLEOTIDE SEQUENCE</scope>
    <source>
        <strain evidence="1">CGMCC 1.15343</strain>
    </source>
</reference>
<sequence length="337" mass="37473">MVNKIYTRYEASDRSFYALLRKGIHKQAVQADFPEVKIAYLDLIVAEITSNLDKYTNGGEVLCAVQGLGNDQYVEIIAIDNGPGFTDVNTMMLDGISTGSTLGHGLGSIKRMSDFFSIYSLKGWGTILVTRLYKTEARTENRRIVVRGIVVPKAPENVSGDGFTYKFSERYFKLLLLDGLGHGPEANKAVEEAANAFKLCPANDPAEIIRYMHPPLKKTRGGVGTILVYDGQKDTYAILGVGNISSKILSNNEFKNVMPYNGIIGHNIPNTMTSHEIAAKDYRFIIMCSDGIKTRWDIAKYPHIQRHDPIIIAAAIYKDFARHTDDMSVVIIKINKV</sequence>
<protein>
    <submittedName>
        <fullName evidence="1">TorS-related protein</fullName>
    </submittedName>
</protein>
<evidence type="ECO:0000313" key="2">
    <source>
        <dbReference type="Proteomes" id="UP000651668"/>
    </source>
</evidence>
<dbReference type="Gene3D" id="3.30.565.10">
    <property type="entry name" value="Histidine kinase-like ATPase, C-terminal domain"/>
    <property type="match status" value="1"/>
</dbReference>
<dbReference type="RefSeq" id="WP_188624933.1">
    <property type="nucleotide sequence ID" value="NZ_BMIL01000001.1"/>
</dbReference>
<proteinExistence type="predicted"/>
<reference evidence="1" key="1">
    <citation type="journal article" date="2014" name="Int. J. Syst. Evol. Microbiol.">
        <title>Complete genome sequence of Corynebacterium casei LMG S-19264T (=DSM 44701T), isolated from a smear-ripened cheese.</title>
        <authorList>
            <consortium name="US DOE Joint Genome Institute (JGI-PGF)"/>
            <person name="Walter F."/>
            <person name="Albersmeier A."/>
            <person name="Kalinowski J."/>
            <person name="Ruckert C."/>
        </authorList>
    </citation>
    <scope>NUCLEOTIDE SEQUENCE</scope>
    <source>
        <strain evidence="1">CGMCC 1.15343</strain>
    </source>
</reference>
<name>A0A916X8X6_9SPHI</name>
<gene>
    <name evidence="1" type="ORF">GCM10011387_01820</name>
</gene>
<keyword evidence="2" id="KW-1185">Reference proteome</keyword>
<evidence type="ECO:0000313" key="1">
    <source>
        <dbReference type="EMBL" id="GGC51997.1"/>
    </source>
</evidence>
<dbReference type="AlphaFoldDB" id="A0A916X8X6"/>
<dbReference type="SUPFAM" id="SSF55874">
    <property type="entry name" value="ATPase domain of HSP90 chaperone/DNA topoisomerase II/histidine kinase"/>
    <property type="match status" value="1"/>
</dbReference>
<dbReference type="SUPFAM" id="SSF81606">
    <property type="entry name" value="PP2C-like"/>
    <property type="match status" value="1"/>
</dbReference>
<dbReference type="Proteomes" id="UP000651668">
    <property type="component" value="Unassembled WGS sequence"/>
</dbReference>
<accession>A0A916X8X6</accession>
<dbReference type="PANTHER" id="PTHR35801:SF1">
    <property type="entry name" value="PHOSPHOSERINE PHOSPHATASE RSBX"/>
    <property type="match status" value="1"/>
</dbReference>
<dbReference type="EMBL" id="BMIL01000001">
    <property type="protein sequence ID" value="GGC51997.1"/>
    <property type="molecule type" value="Genomic_DNA"/>
</dbReference>
<dbReference type="InterPro" id="IPR039248">
    <property type="entry name" value="Ptase_RsbX"/>
</dbReference>
<dbReference type="InterPro" id="IPR036890">
    <property type="entry name" value="HATPase_C_sf"/>
</dbReference>
<dbReference type="Gene3D" id="3.60.40.10">
    <property type="entry name" value="PPM-type phosphatase domain"/>
    <property type="match status" value="1"/>
</dbReference>